<keyword evidence="6 7" id="KW-0472">Membrane</keyword>
<dbReference type="Gene3D" id="3.30.240.20">
    <property type="entry name" value="bsu07140 like domains"/>
    <property type="match status" value="1"/>
</dbReference>
<comment type="similarity">
    <text evidence="2">Belongs to the UPF0702 family.</text>
</comment>
<keyword evidence="3" id="KW-1003">Cell membrane</keyword>
<evidence type="ECO:0000256" key="4">
    <source>
        <dbReference type="ARBA" id="ARBA00022692"/>
    </source>
</evidence>
<evidence type="ECO:0000256" key="1">
    <source>
        <dbReference type="ARBA" id="ARBA00004651"/>
    </source>
</evidence>
<evidence type="ECO:0000256" key="7">
    <source>
        <dbReference type="SAM" id="Phobius"/>
    </source>
</evidence>
<dbReference type="PANTHER" id="PTHR34582">
    <property type="entry name" value="UPF0702 TRANSMEMBRANE PROTEIN YCAP"/>
    <property type="match status" value="1"/>
</dbReference>
<dbReference type="Proteomes" id="UP000694480">
    <property type="component" value="Unassembled WGS sequence"/>
</dbReference>
<organism evidence="9 10">
    <name type="scientific">Planobacterium oryzisoli</name>
    <dbReference type="NCBI Taxonomy" id="2771435"/>
    <lineage>
        <taxon>Bacteria</taxon>
        <taxon>Pseudomonadati</taxon>
        <taxon>Bacteroidota</taxon>
        <taxon>Flavobacteriia</taxon>
        <taxon>Flavobacteriales</taxon>
        <taxon>Weeksellaceae</taxon>
        <taxon>Chryseobacterium group</taxon>
        <taxon>Chryseobacterium</taxon>
    </lineage>
</organism>
<keyword evidence="10" id="KW-1185">Reference proteome</keyword>
<evidence type="ECO:0000256" key="3">
    <source>
        <dbReference type="ARBA" id="ARBA00022475"/>
    </source>
</evidence>
<comment type="caution">
    <text evidence="9">The sequence shown here is derived from an EMBL/GenBank/DDBJ whole genome shotgun (WGS) entry which is preliminary data.</text>
</comment>
<keyword evidence="5 7" id="KW-1133">Transmembrane helix</keyword>
<dbReference type="InterPro" id="IPR007353">
    <property type="entry name" value="DUF421"/>
</dbReference>
<dbReference type="AlphaFoldDB" id="A0A930YVK2"/>
<sequence>MDTSFNFAEIFTPEMSFWEILLRAVVLYFFVLFILRILPRRTMGELGAMDLVFILLIAEAASNALGDFKSLGDGILIILVFIACNYGVNQLSYHYKFIERILQHPPVPIVREGKLLLKNMRKELLTKDELQASMREEGIEDLSEIKLATH</sequence>
<dbReference type="Pfam" id="PF04239">
    <property type="entry name" value="DUF421"/>
    <property type="match status" value="1"/>
</dbReference>
<evidence type="ECO:0000256" key="2">
    <source>
        <dbReference type="ARBA" id="ARBA00006448"/>
    </source>
</evidence>
<reference evidence="9" key="1">
    <citation type="submission" date="2020-11" db="EMBL/GenBank/DDBJ databases">
        <title>Genome seq and assembly of Planobacterium sp.</title>
        <authorList>
            <person name="Chhetri G."/>
        </authorList>
    </citation>
    <scope>NUCLEOTIDE SEQUENCE</scope>
    <source>
        <strain evidence="9">GCR5</strain>
    </source>
</reference>
<evidence type="ECO:0000256" key="6">
    <source>
        <dbReference type="ARBA" id="ARBA00023136"/>
    </source>
</evidence>
<name>A0A930YVK2_9FLAO</name>
<evidence type="ECO:0000313" key="10">
    <source>
        <dbReference type="Proteomes" id="UP000694480"/>
    </source>
</evidence>
<dbReference type="InterPro" id="IPR023090">
    <property type="entry name" value="UPF0702_alpha/beta_dom_sf"/>
</dbReference>
<dbReference type="EMBL" id="JADKYY010000005">
    <property type="protein sequence ID" value="MBF5027145.1"/>
    <property type="molecule type" value="Genomic_DNA"/>
</dbReference>
<evidence type="ECO:0000259" key="8">
    <source>
        <dbReference type="Pfam" id="PF04239"/>
    </source>
</evidence>
<comment type="subcellular location">
    <subcellularLocation>
        <location evidence="1">Cell membrane</location>
        <topology evidence="1">Multi-pass membrane protein</topology>
    </subcellularLocation>
</comment>
<feature type="transmembrane region" description="Helical" evidence="7">
    <location>
        <begin position="46"/>
        <end position="65"/>
    </location>
</feature>
<protein>
    <submittedName>
        <fullName evidence="9">DUF421 domain-containing protein</fullName>
    </submittedName>
</protein>
<gene>
    <name evidence="9" type="ORF">IC612_04965</name>
</gene>
<dbReference type="PANTHER" id="PTHR34582:SF6">
    <property type="entry name" value="UPF0702 TRANSMEMBRANE PROTEIN YCAP"/>
    <property type="match status" value="1"/>
</dbReference>
<evidence type="ECO:0000313" key="9">
    <source>
        <dbReference type="EMBL" id="MBF5027145.1"/>
    </source>
</evidence>
<feature type="domain" description="YetF C-terminal" evidence="8">
    <location>
        <begin position="94"/>
        <end position="149"/>
    </location>
</feature>
<feature type="transmembrane region" description="Helical" evidence="7">
    <location>
        <begin position="20"/>
        <end position="39"/>
    </location>
</feature>
<proteinExistence type="inferred from homology"/>
<evidence type="ECO:0000256" key="5">
    <source>
        <dbReference type="ARBA" id="ARBA00022989"/>
    </source>
</evidence>
<accession>A0A930YVK2</accession>
<keyword evidence="4 7" id="KW-0812">Transmembrane</keyword>
<dbReference type="GO" id="GO:0005886">
    <property type="term" value="C:plasma membrane"/>
    <property type="evidence" value="ECO:0007669"/>
    <property type="project" value="UniProtKB-SubCell"/>
</dbReference>
<feature type="transmembrane region" description="Helical" evidence="7">
    <location>
        <begin position="71"/>
        <end position="88"/>
    </location>
</feature>
<dbReference type="RefSeq" id="WP_194739077.1">
    <property type="nucleotide sequence ID" value="NZ_JADKYY010000005.1"/>
</dbReference>